<feature type="site" description="Discriminates between blocked and unblocked aminoacyl-tRNA" evidence="7">
    <location>
        <position position="13"/>
    </location>
</feature>
<accession>A0A1B4XE06</accession>
<keyword evidence="2 7" id="KW-0820">tRNA-binding</keyword>
<comment type="catalytic activity">
    <reaction evidence="7 8">
        <text>an N-acyl-L-alpha-aminoacyl-tRNA + H2O = an N-acyl-L-amino acid + a tRNA + H(+)</text>
        <dbReference type="Rhea" id="RHEA:54448"/>
        <dbReference type="Rhea" id="RHEA-COMP:10123"/>
        <dbReference type="Rhea" id="RHEA-COMP:13883"/>
        <dbReference type="ChEBI" id="CHEBI:15377"/>
        <dbReference type="ChEBI" id="CHEBI:15378"/>
        <dbReference type="ChEBI" id="CHEBI:59874"/>
        <dbReference type="ChEBI" id="CHEBI:78442"/>
        <dbReference type="ChEBI" id="CHEBI:138191"/>
        <dbReference type="EC" id="3.1.1.29"/>
    </reaction>
</comment>
<keyword evidence="4 7" id="KW-0694">RNA-binding</keyword>
<comment type="function">
    <text evidence="7">Catalyzes the release of premature peptidyl moieties from peptidyl-tRNA molecules trapped in stalled 50S ribosomal subunits, and thus maintains levels of free tRNAs and 50S ribosomes.</text>
</comment>
<dbReference type="HAMAP" id="MF_00083">
    <property type="entry name" value="Pept_tRNA_hydro_bact"/>
    <property type="match status" value="1"/>
</dbReference>
<evidence type="ECO:0000256" key="5">
    <source>
        <dbReference type="ARBA" id="ARBA00038063"/>
    </source>
</evidence>
<dbReference type="PANTHER" id="PTHR17224:SF1">
    <property type="entry name" value="PEPTIDYL-TRNA HYDROLASE"/>
    <property type="match status" value="1"/>
</dbReference>
<feature type="active site" description="Proton acceptor" evidence="7">
    <location>
        <position position="23"/>
    </location>
</feature>
<comment type="subcellular location">
    <subcellularLocation>
        <location evidence="7">Cytoplasm</location>
    </subcellularLocation>
</comment>
<evidence type="ECO:0000256" key="3">
    <source>
        <dbReference type="ARBA" id="ARBA00022801"/>
    </source>
</evidence>
<dbReference type="FunFam" id="3.40.50.1470:FF:000001">
    <property type="entry name" value="Peptidyl-tRNA hydrolase"/>
    <property type="match status" value="1"/>
</dbReference>
<dbReference type="PANTHER" id="PTHR17224">
    <property type="entry name" value="PEPTIDYL-TRNA HYDROLASE"/>
    <property type="match status" value="1"/>
</dbReference>
<feature type="binding site" evidence="7">
    <location>
        <position position="69"/>
    </location>
    <ligand>
        <name>tRNA</name>
        <dbReference type="ChEBI" id="CHEBI:17843"/>
    </ligand>
</feature>
<gene>
    <name evidence="7" type="primary">pth</name>
    <name evidence="10" type="ORF">SCL_0719</name>
</gene>
<dbReference type="AlphaFoldDB" id="A0A1B4XE06"/>
<comment type="function">
    <text evidence="7">Hydrolyzes ribosome-free peptidyl-tRNAs (with 1 or more amino acids incorporated), which drop off the ribosome during protein synthesis, or as a result of ribosome stalling.</text>
</comment>
<evidence type="ECO:0000313" key="10">
    <source>
        <dbReference type="EMBL" id="BAV33040.1"/>
    </source>
</evidence>
<comment type="subunit">
    <text evidence="7">Monomer.</text>
</comment>
<dbReference type="RefSeq" id="WP_096359942.1">
    <property type="nucleotide sequence ID" value="NZ_AP014879.1"/>
</dbReference>
<dbReference type="CDD" id="cd00462">
    <property type="entry name" value="PTH"/>
    <property type="match status" value="1"/>
</dbReference>
<dbReference type="PROSITE" id="PS01195">
    <property type="entry name" value="PEPT_TRNA_HYDROL_1"/>
    <property type="match status" value="1"/>
</dbReference>
<proteinExistence type="inferred from homology"/>
<dbReference type="KEGG" id="slim:SCL_0719"/>
<dbReference type="GO" id="GO:0000049">
    <property type="term" value="F:tRNA binding"/>
    <property type="evidence" value="ECO:0007669"/>
    <property type="project" value="UniProtKB-UniRule"/>
</dbReference>
<dbReference type="InterPro" id="IPR036416">
    <property type="entry name" value="Pept_tRNA_hydro_sf"/>
</dbReference>
<evidence type="ECO:0000256" key="8">
    <source>
        <dbReference type="RuleBase" id="RU000673"/>
    </source>
</evidence>
<dbReference type="EMBL" id="AP014879">
    <property type="protein sequence ID" value="BAV33040.1"/>
    <property type="molecule type" value="Genomic_DNA"/>
</dbReference>
<reference evidence="10 11" key="1">
    <citation type="submission" date="2015-05" db="EMBL/GenBank/DDBJ databases">
        <title>Complete genome sequence of a sulfur-oxidizing gammaproteobacterium strain HA5.</title>
        <authorList>
            <person name="Miura A."/>
            <person name="Kojima H."/>
            <person name="Fukui M."/>
        </authorList>
    </citation>
    <scope>NUCLEOTIDE SEQUENCE [LARGE SCALE GENOMIC DNA]</scope>
    <source>
        <strain evidence="10 11">HA5</strain>
    </source>
</reference>
<dbReference type="GO" id="GO:0005737">
    <property type="term" value="C:cytoplasm"/>
    <property type="evidence" value="ECO:0007669"/>
    <property type="project" value="UniProtKB-SubCell"/>
</dbReference>
<feature type="site" description="Stabilizes the basic form of H active site to accept a proton" evidence="7">
    <location>
        <position position="96"/>
    </location>
</feature>
<protein>
    <recommendedName>
        <fullName evidence="6 7">Peptidyl-tRNA hydrolase</fullName>
        <shortName evidence="7">Pth</shortName>
        <ecNumber evidence="1 7">3.1.1.29</ecNumber>
    </recommendedName>
</protein>
<keyword evidence="7" id="KW-0963">Cytoplasm</keyword>
<sequence>MSQGISLIVGLGNPGAEYAETRHNAGFRFLDVLLDATGEKLRAESRFTANVGKISLSGRDIWLLAPQTFMNHSGDAVSRFAQYYKIPVTEILVAHDELDLPPGTIRLKIGGGDGGHNGLSDVTEKLGSSDYARLRIGIGHPGNAAQVVSYVLKKATAAEQTLIDAAIMHGKTHLADIVHGEFQKAMNSLHTHK</sequence>
<evidence type="ECO:0000256" key="6">
    <source>
        <dbReference type="ARBA" id="ARBA00050038"/>
    </source>
</evidence>
<dbReference type="Gene3D" id="3.40.50.1470">
    <property type="entry name" value="Peptidyl-tRNA hydrolase"/>
    <property type="match status" value="1"/>
</dbReference>
<dbReference type="InterPro" id="IPR018171">
    <property type="entry name" value="Pept_tRNA_hydro_CS"/>
</dbReference>
<dbReference type="FunCoup" id="A0A1B4XE06">
    <property type="interactions" value="397"/>
</dbReference>
<name>A0A1B4XE06_9GAMM</name>
<evidence type="ECO:0000256" key="9">
    <source>
        <dbReference type="RuleBase" id="RU004320"/>
    </source>
</evidence>
<dbReference type="GO" id="GO:0004045">
    <property type="term" value="F:peptidyl-tRNA hydrolase activity"/>
    <property type="evidence" value="ECO:0007669"/>
    <property type="project" value="UniProtKB-UniRule"/>
</dbReference>
<feature type="binding site" evidence="7">
    <location>
        <position position="71"/>
    </location>
    <ligand>
        <name>tRNA</name>
        <dbReference type="ChEBI" id="CHEBI:17843"/>
    </ligand>
</feature>
<dbReference type="SUPFAM" id="SSF53178">
    <property type="entry name" value="Peptidyl-tRNA hydrolase-like"/>
    <property type="match status" value="1"/>
</dbReference>
<organism evidence="10 11">
    <name type="scientific">Sulfuricaulis limicola</name>
    <dbReference type="NCBI Taxonomy" id="1620215"/>
    <lineage>
        <taxon>Bacteria</taxon>
        <taxon>Pseudomonadati</taxon>
        <taxon>Pseudomonadota</taxon>
        <taxon>Gammaproteobacteria</taxon>
        <taxon>Acidiferrobacterales</taxon>
        <taxon>Acidiferrobacteraceae</taxon>
        <taxon>Sulfuricaulis</taxon>
    </lineage>
</organism>
<feature type="binding site" evidence="7">
    <location>
        <position position="18"/>
    </location>
    <ligand>
        <name>tRNA</name>
        <dbReference type="ChEBI" id="CHEBI:17843"/>
    </ligand>
</feature>
<evidence type="ECO:0000313" key="11">
    <source>
        <dbReference type="Proteomes" id="UP000243180"/>
    </source>
</evidence>
<dbReference type="Proteomes" id="UP000243180">
    <property type="component" value="Chromosome"/>
</dbReference>
<dbReference type="InParanoid" id="A0A1B4XE06"/>
<evidence type="ECO:0000256" key="1">
    <source>
        <dbReference type="ARBA" id="ARBA00013260"/>
    </source>
</evidence>
<keyword evidence="3 7" id="KW-0378">Hydrolase</keyword>
<dbReference type="NCBIfam" id="TIGR00447">
    <property type="entry name" value="pth"/>
    <property type="match status" value="1"/>
</dbReference>
<dbReference type="InterPro" id="IPR001328">
    <property type="entry name" value="Pept_tRNA_hydro"/>
</dbReference>
<evidence type="ECO:0000256" key="7">
    <source>
        <dbReference type="HAMAP-Rule" id="MF_00083"/>
    </source>
</evidence>
<dbReference type="GO" id="GO:0072344">
    <property type="term" value="P:rescue of stalled ribosome"/>
    <property type="evidence" value="ECO:0007669"/>
    <property type="project" value="UniProtKB-UniRule"/>
</dbReference>
<dbReference type="OrthoDB" id="9800507at2"/>
<dbReference type="Pfam" id="PF01195">
    <property type="entry name" value="Pept_tRNA_hydro"/>
    <property type="match status" value="1"/>
</dbReference>
<dbReference type="EC" id="3.1.1.29" evidence="1 7"/>
<keyword evidence="11" id="KW-1185">Reference proteome</keyword>
<feature type="binding site" evidence="7">
    <location>
        <position position="117"/>
    </location>
    <ligand>
        <name>tRNA</name>
        <dbReference type="ChEBI" id="CHEBI:17843"/>
    </ligand>
</feature>
<dbReference type="GO" id="GO:0006515">
    <property type="term" value="P:protein quality control for misfolded or incompletely synthesized proteins"/>
    <property type="evidence" value="ECO:0007669"/>
    <property type="project" value="UniProtKB-UniRule"/>
</dbReference>
<evidence type="ECO:0000256" key="2">
    <source>
        <dbReference type="ARBA" id="ARBA00022555"/>
    </source>
</evidence>
<evidence type="ECO:0000256" key="4">
    <source>
        <dbReference type="ARBA" id="ARBA00022884"/>
    </source>
</evidence>
<comment type="similarity">
    <text evidence="5 7 9">Belongs to the PTH family.</text>
</comment>